<dbReference type="Gene3D" id="3.90.1150.30">
    <property type="match status" value="1"/>
</dbReference>
<dbReference type="InterPro" id="IPR007351">
    <property type="entry name" value="YjbR"/>
</dbReference>
<protein>
    <recommendedName>
        <fullName evidence="3">MmcQ/YjbR family DNA-binding protein</fullName>
    </recommendedName>
</protein>
<evidence type="ECO:0000313" key="1">
    <source>
        <dbReference type="EMBL" id="KKB58543.1"/>
    </source>
</evidence>
<dbReference type="RefSeq" id="WP_028727218.1">
    <property type="nucleotide sequence ID" value="NZ_AUAE01000012.1"/>
</dbReference>
<keyword evidence="2" id="KW-1185">Reference proteome</keyword>
<dbReference type="PANTHER" id="PTHR35145">
    <property type="entry name" value="CYTOPLASMIC PROTEIN-RELATED"/>
    <property type="match status" value="1"/>
</dbReference>
<dbReference type="SUPFAM" id="SSF142906">
    <property type="entry name" value="YjbR-like"/>
    <property type="match status" value="1"/>
</dbReference>
<dbReference type="InterPro" id="IPR038056">
    <property type="entry name" value="YjbR-like_sf"/>
</dbReference>
<organism evidence="1 2">
    <name type="scientific">Parabacteroides gordonii MS-1 = DSM 23371</name>
    <dbReference type="NCBI Taxonomy" id="1203610"/>
    <lineage>
        <taxon>Bacteria</taxon>
        <taxon>Pseudomonadati</taxon>
        <taxon>Bacteroidota</taxon>
        <taxon>Bacteroidia</taxon>
        <taxon>Bacteroidales</taxon>
        <taxon>Tannerellaceae</taxon>
        <taxon>Parabacteroides</taxon>
    </lineage>
</organism>
<name>A0A0F5JLB0_9BACT</name>
<dbReference type="HOGENOM" id="CLU_105851_1_1_10"/>
<dbReference type="PANTHER" id="PTHR35145:SF1">
    <property type="entry name" value="CYTOPLASMIC PROTEIN"/>
    <property type="match status" value="1"/>
</dbReference>
<comment type="caution">
    <text evidence="1">The sequence shown here is derived from an EMBL/GenBank/DDBJ whole genome shotgun (WGS) entry which is preliminary data.</text>
</comment>
<dbReference type="Pfam" id="PF04237">
    <property type="entry name" value="YjbR"/>
    <property type="match status" value="1"/>
</dbReference>
<gene>
    <name evidence="1" type="ORF">HMPREF1536_01420</name>
</gene>
<evidence type="ECO:0000313" key="2">
    <source>
        <dbReference type="Proteomes" id="UP000033035"/>
    </source>
</evidence>
<reference evidence="1 2" key="1">
    <citation type="submission" date="2013-04" db="EMBL/GenBank/DDBJ databases">
        <title>The Genome Sequence of Parabacteroides gordonii DSM 23371.</title>
        <authorList>
            <consortium name="The Broad Institute Genomics Platform"/>
            <person name="Earl A."/>
            <person name="Ward D."/>
            <person name="Feldgarden M."/>
            <person name="Gevers D."/>
            <person name="Martens E."/>
            <person name="Sakamoto M."/>
            <person name="Benno Y."/>
            <person name="Suzuki N."/>
            <person name="Matsunaga N."/>
            <person name="Koshihara K."/>
            <person name="Seki M."/>
            <person name="Komiya H."/>
            <person name="Walker B."/>
            <person name="Young S."/>
            <person name="Zeng Q."/>
            <person name="Gargeya S."/>
            <person name="Fitzgerald M."/>
            <person name="Haas B."/>
            <person name="Abouelleil A."/>
            <person name="Allen A.W."/>
            <person name="Alvarado L."/>
            <person name="Arachchi H.M."/>
            <person name="Berlin A.M."/>
            <person name="Chapman S.B."/>
            <person name="Gainer-Dewar J."/>
            <person name="Goldberg J."/>
            <person name="Griggs A."/>
            <person name="Gujja S."/>
            <person name="Hansen M."/>
            <person name="Howarth C."/>
            <person name="Imamovic A."/>
            <person name="Ireland A."/>
            <person name="Larimer J."/>
            <person name="McCowan C."/>
            <person name="Murphy C."/>
            <person name="Pearson M."/>
            <person name="Poon T.W."/>
            <person name="Priest M."/>
            <person name="Roberts A."/>
            <person name="Saif S."/>
            <person name="Shea T."/>
            <person name="Sisk P."/>
            <person name="Sykes S."/>
            <person name="Wortman J."/>
            <person name="Nusbaum C."/>
            <person name="Birren B."/>
        </authorList>
    </citation>
    <scope>NUCLEOTIDE SEQUENCE [LARGE SCALE GENOMIC DNA]</scope>
    <source>
        <strain evidence="1 2">MS-1</strain>
    </source>
</reference>
<dbReference type="PATRIC" id="fig|1203610.3.peg.1453"/>
<dbReference type="Proteomes" id="UP000033035">
    <property type="component" value="Unassembled WGS sequence"/>
</dbReference>
<accession>A0A0F5JLB0</accession>
<dbReference type="InterPro" id="IPR058532">
    <property type="entry name" value="YjbR/MT2646/Rv2570-like"/>
</dbReference>
<sequence>MNIEEAREYCLSLKNTTECFPFDEVSLVFKVENKMFALLALDAEEPYIALKCNPDYTEDLRERYRAVEPAYHFNKKYWNGVYLERDLSDDDIRHWIRHSYREVIAKLPKKIREAYDE</sequence>
<dbReference type="EMBL" id="AQHW01000009">
    <property type="protein sequence ID" value="KKB58543.1"/>
    <property type="molecule type" value="Genomic_DNA"/>
</dbReference>
<dbReference type="AlphaFoldDB" id="A0A0F5JLB0"/>
<dbReference type="STRING" id="1203610.HMPREF1536_01420"/>
<evidence type="ECO:0008006" key="3">
    <source>
        <dbReference type="Google" id="ProtNLM"/>
    </source>
</evidence>
<proteinExistence type="predicted"/>